<evidence type="ECO:0000256" key="5">
    <source>
        <dbReference type="SAM" id="Coils"/>
    </source>
</evidence>
<comment type="caution">
    <text evidence="9">The sequence shown here is derived from an EMBL/GenBank/DDBJ whole genome shotgun (WGS) entry which is preliminary data.</text>
</comment>
<reference evidence="9" key="3">
    <citation type="submission" date="2018-07" db="EMBL/GenBank/DDBJ databases">
        <authorList>
            <person name="Quirk P.G."/>
            <person name="Krulwich T.A."/>
        </authorList>
    </citation>
    <scope>NUCLEOTIDE SEQUENCE</scope>
    <source>
        <strain evidence="9">CCRI-19302</strain>
    </source>
</reference>
<dbReference type="PANTHER" id="PTHR42953:SF3">
    <property type="entry name" value="HIGH-AFFINITY ZINC UPTAKE SYSTEM PROTEIN ZNUA"/>
    <property type="match status" value="1"/>
</dbReference>
<dbReference type="EMBL" id="NOKA02000001">
    <property type="protein sequence ID" value="RDY33151.1"/>
    <property type="molecule type" value="Genomic_DNA"/>
</dbReference>
<dbReference type="Gene3D" id="3.40.50.1980">
    <property type="entry name" value="Nitrogenase molybdenum iron protein domain"/>
    <property type="match status" value="2"/>
</dbReference>
<dbReference type="Pfam" id="PF01297">
    <property type="entry name" value="ZnuA"/>
    <property type="match status" value="1"/>
</dbReference>
<dbReference type="GO" id="GO:0007155">
    <property type="term" value="P:cell adhesion"/>
    <property type="evidence" value="ECO:0007669"/>
    <property type="project" value="InterPro"/>
</dbReference>
<keyword evidence="2 4" id="KW-0813">Transport</keyword>
<evidence type="ECO:0000256" key="4">
    <source>
        <dbReference type="RuleBase" id="RU003512"/>
    </source>
</evidence>
<dbReference type="PANTHER" id="PTHR42953">
    <property type="entry name" value="HIGH-AFFINITY ZINC UPTAKE SYSTEM PROTEIN ZNUA-RELATED"/>
    <property type="match status" value="1"/>
</dbReference>
<evidence type="ECO:0000313" key="10">
    <source>
        <dbReference type="Proteomes" id="UP000216411"/>
    </source>
</evidence>
<feature type="chain" id="PRO_5036314444" evidence="7">
    <location>
        <begin position="28"/>
        <end position="335"/>
    </location>
</feature>
<feature type="region of interest" description="Disordered" evidence="6">
    <location>
        <begin position="140"/>
        <end position="160"/>
    </location>
</feature>
<evidence type="ECO:0000313" key="11">
    <source>
        <dbReference type="Proteomes" id="UP000247523"/>
    </source>
</evidence>
<dbReference type="InterPro" id="IPR050492">
    <property type="entry name" value="Bact_metal-bind_prot9"/>
</dbReference>
<dbReference type="InterPro" id="IPR006129">
    <property type="entry name" value="AdhesinB"/>
</dbReference>
<reference evidence="8 11" key="2">
    <citation type="submission" date="2018-05" db="EMBL/GenBank/DDBJ databases">
        <title>Genomic Encyclopedia of Type Strains, Phase IV (KMG-IV): sequencing the most valuable type-strain genomes for metagenomic binning, comparative biology and taxonomic classification.</title>
        <authorList>
            <person name="Goeker M."/>
        </authorList>
    </citation>
    <scope>NUCLEOTIDE SEQUENCE [LARGE SCALE GENOMIC DNA]</scope>
    <source>
        <strain evidence="8 11">DSM 28816</strain>
    </source>
</reference>
<protein>
    <submittedName>
        <fullName evidence="9">Zinc ABC transporter substrate-binding protein</fullName>
    </submittedName>
    <submittedName>
        <fullName evidence="8">Zinc transport system substrate-binding protein</fullName>
    </submittedName>
</protein>
<dbReference type="EMBL" id="QICS01000001">
    <property type="protein sequence ID" value="PXV95783.1"/>
    <property type="molecule type" value="Genomic_DNA"/>
</dbReference>
<evidence type="ECO:0000313" key="8">
    <source>
        <dbReference type="EMBL" id="PXV95783.1"/>
    </source>
</evidence>
<name>A0A255IB38_9FIRM</name>
<reference evidence="9 10" key="1">
    <citation type="journal article" date="2017" name="Genome Announc.">
        <title>Draft Genome Sequence of a Sporulating and Motile Strain of Lachnotalea glycerini Isolated from Water in Quebec City, Canada.</title>
        <authorList>
            <person name="Maheux A.F."/>
            <person name="Boudreau D.K."/>
            <person name="Berube E."/>
            <person name="Boissinot M."/>
            <person name="Raymond F."/>
            <person name="Brodeur S."/>
            <person name="Corbeil J."/>
            <person name="Isabel S."/>
            <person name="Omar R.F."/>
            <person name="Bergeron M.G."/>
        </authorList>
    </citation>
    <scope>NUCLEOTIDE SEQUENCE [LARGE SCALE GENOMIC DNA]</scope>
    <source>
        <strain evidence="9 10">CCRI-19302</strain>
    </source>
</reference>
<dbReference type="GO" id="GO:0046872">
    <property type="term" value="F:metal ion binding"/>
    <property type="evidence" value="ECO:0007669"/>
    <property type="project" value="InterPro"/>
</dbReference>
<dbReference type="RefSeq" id="WP_094378118.1">
    <property type="nucleotide sequence ID" value="NZ_NOKA02000001.1"/>
</dbReference>
<evidence type="ECO:0000313" key="9">
    <source>
        <dbReference type="EMBL" id="RDY33151.1"/>
    </source>
</evidence>
<dbReference type="SUPFAM" id="SSF53807">
    <property type="entry name" value="Helical backbone' metal receptor"/>
    <property type="match status" value="1"/>
</dbReference>
<evidence type="ECO:0000256" key="3">
    <source>
        <dbReference type="ARBA" id="ARBA00022729"/>
    </source>
</evidence>
<keyword evidence="5" id="KW-0175">Coiled coil</keyword>
<comment type="similarity">
    <text evidence="1 4">Belongs to the bacterial solute-binding protein 9 family.</text>
</comment>
<gene>
    <name evidence="8" type="ORF">C8E03_101413</name>
    <name evidence="9" type="ORF">CG710_001095</name>
</gene>
<evidence type="ECO:0000256" key="2">
    <source>
        <dbReference type="ARBA" id="ARBA00022448"/>
    </source>
</evidence>
<dbReference type="Proteomes" id="UP000247523">
    <property type="component" value="Unassembled WGS sequence"/>
</dbReference>
<evidence type="ECO:0000256" key="6">
    <source>
        <dbReference type="SAM" id="MobiDB-lite"/>
    </source>
</evidence>
<dbReference type="GO" id="GO:0030001">
    <property type="term" value="P:metal ion transport"/>
    <property type="evidence" value="ECO:0007669"/>
    <property type="project" value="InterPro"/>
</dbReference>
<dbReference type="InterPro" id="IPR006128">
    <property type="entry name" value="Lipoprotein_PsaA-like"/>
</dbReference>
<accession>A0A255IB38</accession>
<dbReference type="Proteomes" id="UP000216411">
    <property type="component" value="Unassembled WGS sequence"/>
</dbReference>
<dbReference type="PRINTS" id="PR00690">
    <property type="entry name" value="ADHESNFAMILY"/>
</dbReference>
<sequence length="335" mass="37770">MKRKTLLIIAALLLAALVGCGQKTNQATEDVAETSKELTTSTEENAKLNVVATLFPYYDFVREIAQDKVNLTMLVPAGMDTHSFEPTPADMIEVNNADVFIYNGGEMESWVTKVLSSTENKKQISACMMDYVETVIEEETEGMEPEEAADEEEQSEEEPEYDEHIWTSPVNAQKIVIEICNVLKEADPNNADYYQMNADNYVKELEELDSEFKEVVENSKYKIMIFGDKFPLRYFVDQYGLSYRAAFNGCSSETEPSADTVAYLIDKVKQEQLPAVYHIELSSGKIAETISEATGAKVLEFNSCHNVSQEDFNNKVTYLQLMHQNVEALKEGLNE</sequence>
<feature type="coiled-coil region" evidence="5">
    <location>
        <begin position="191"/>
        <end position="218"/>
    </location>
</feature>
<evidence type="ECO:0000256" key="7">
    <source>
        <dbReference type="SAM" id="SignalP"/>
    </source>
</evidence>
<dbReference type="OrthoDB" id="9810636at2"/>
<evidence type="ECO:0000256" key="1">
    <source>
        <dbReference type="ARBA" id="ARBA00011028"/>
    </source>
</evidence>
<dbReference type="PRINTS" id="PR00691">
    <property type="entry name" value="ADHESINB"/>
</dbReference>
<keyword evidence="10" id="KW-1185">Reference proteome</keyword>
<dbReference type="PROSITE" id="PS51257">
    <property type="entry name" value="PROKAR_LIPOPROTEIN"/>
    <property type="match status" value="1"/>
</dbReference>
<dbReference type="InterPro" id="IPR006127">
    <property type="entry name" value="ZnuA-like"/>
</dbReference>
<proteinExistence type="inferred from homology"/>
<feature type="signal peptide" evidence="7">
    <location>
        <begin position="1"/>
        <end position="27"/>
    </location>
</feature>
<dbReference type="AlphaFoldDB" id="A0A255IB38"/>
<keyword evidence="3 7" id="KW-0732">Signal</keyword>
<organism evidence="9 10">
    <name type="scientific">Lachnotalea glycerini</name>
    <dbReference type="NCBI Taxonomy" id="1763509"/>
    <lineage>
        <taxon>Bacteria</taxon>
        <taxon>Bacillati</taxon>
        <taxon>Bacillota</taxon>
        <taxon>Clostridia</taxon>
        <taxon>Lachnospirales</taxon>
        <taxon>Lachnospiraceae</taxon>
        <taxon>Lachnotalea</taxon>
    </lineage>
</organism>